<dbReference type="GeneID" id="20218151"/>
<accession>F0YF20</accession>
<dbReference type="PANTHER" id="PTHR13211">
    <property type="entry name" value="TELOMERASE CAJAL BODY PROTEIN 1"/>
    <property type="match status" value="1"/>
</dbReference>
<dbReference type="OrthoDB" id="239865at2759"/>
<dbReference type="InterPro" id="IPR036322">
    <property type="entry name" value="WD40_repeat_dom_sf"/>
</dbReference>
<dbReference type="InterPro" id="IPR015943">
    <property type="entry name" value="WD40/YVTN_repeat-like_dom_sf"/>
</dbReference>
<evidence type="ECO:0000313" key="2">
    <source>
        <dbReference type="Proteomes" id="UP000002729"/>
    </source>
</evidence>
<dbReference type="Proteomes" id="UP000002729">
    <property type="component" value="Unassembled WGS sequence"/>
</dbReference>
<dbReference type="OMA" id="WHAHEGM"/>
<evidence type="ECO:0000313" key="1">
    <source>
        <dbReference type="EMBL" id="EGB06351.1"/>
    </source>
</evidence>
<dbReference type="PANTHER" id="PTHR13211:SF0">
    <property type="entry name" value="TELOMERASE CAJAL BODY PROTEIN 1"/>
    <property type="match status" value="1"/>
</dbReference>
<organism evidence="2">
    <name type="scientific">Aureococcus anophagefferens</name>
    <name type="common">Harmful bloom alga</name>
    <dbReference type="NCBI Taxonomy" id="44056"/>
    <lineage>
        <taxon>Eukaryota</taxon>
        <taxon>Sar</taxon>
        <taxon>Stramenopiles</taxon>
        <taxon>Ochrophyta</taxon>
        <taxon>Pelagophyceae</taxon>
        <taxon>Pelagomonadales</taxon>
        <taxon>Pelagomonadaceae</taxon>
        <taxon>Aureococcus</taxon>
    </lineage>
</organism>
<name>F0YF20_AURAN</name>
<dbReference type="SMART" id="SM00320">
    <property type="entry name" value="WD40"/>
    <property type="match status" value="3"/>
</dbReference>
<reference evidence="1 2" key="1">
    <citation type="journal article" date="2011" name="Proc. Natl. Acad. Sci. U.S.A.">
        <title>Niche of harmful alga Aureococcus anophagefferens revealed through ecogenomics.</title>
        <authorList>
            <person name="Gobler C.J."/>
            <person name="Berry D.L."/>
            <person name="Dyhrman S.T."/>
            <person name="Wilhelm S.W."/>
            <person name="Salamov A."/>
            <person name="Lobanov A.V."/>
            <person name="Zhang Y."/>
            <person name="Collier J.L."/>
            <person name="Wurch L.L."/>
            <person name="Kustka A.B."/>
            <person name="Dill B.D."/>
            <person name="Shah M."/>
            <person name="VerBerkmoes N.C."/>
            <person name="Kuo A."/>
            <person name="Terry A."/>
            <person name="Pangilinan J."/>
            <person name="Lindquist E.A."/>
            <person name="Lucas S."/>
            <person name="Paulsen I.T."/>
            <person name="Hattenrath-Lehmann T.K."/>
            <person name="Talmage S.C."/>
            <person name="Walker E.A."/>
            <person name="Koch F."/>
            <person name="Burson A.M."/>
            <person name="Marcoval M.A."/>
            <person name="Tang Y.Z."/>
            <person name="Lecleir G.R."/>
            <person name="Coyne K.J."/>
            <person name="Berg G.M."/>
            <person name="Bertrand E.M."/>
            <person name="Saito M.A."/>
            <person name="Gladyshev V.N."/>
            <person name="Grigoriev I.V."/>
        </authorList>
    </citation>
    <scope>NUCLEOTIDE SEQUENCE [LARGE SCALE GENOMIC DNA]</scope>
    <source>
        <strain evidence="2">CCMP 1984</strain>
    </source>
</reference>
<feature type="non-terminal residue" evidence="1">
    <location>
        <position position="272"/>
    </location>
</feature>
<gene>
    <name evidence="1" type="ORF">AURANDRAFT_12250</name>
</gene>
<dbReference type="AlphaFoldDB" id="F0YF20"/>
<proteinExistence type="predicted"/>
<dbReference type="eggNOG" id="KOG2919">
    <property type="taxonomic scope" value="Eukaryota"/>
</dbReference>
<dbReference type="Pfam" id="PF00400">
    <property type="entry name" value="WD40"/>
    <property type="match status" value="1"/>
</dbReference>
<dbReference type="EMBL" id="GL833135">
    <property type="protein sequence ID" value="EGB06351.1"/>
    <property type="molecule type" value="Genomic_DNA"/>
</dbReference>
<sequence length="272" mass="28947">VYDYKWYPQMHSDDPISCCFASCGRGQPAHLWDAFTGACRGSYVGRDHLDENAPAYSLAFSPSGARLLCGGDRCVRVFDTGRCGSDCDARPTAATRRAKSGVKGLLGALACRDEAVYAVGSYGGQIAVYDGREPSTGPALRVCKDKPLGGVTALAFDGRGRLFAACRNERDRACVRGFDLRTGRVAVRCRRGATPSHQRLGFDLREDRLLAGGADGRVFVFDVAPGSSSTDAAADAPVVAELPRAPDCCNGAAFHPHRPLVALASGQRHYAD</sequence>
<dbReference type="RefSeq" id="XP_009038931.1">
    <property type="nucleotide sequence ID" value="XM_009040683.1"/>
</dbReference>
<protein>
    <recommendedName>
        <fullName evidence="3">Anaphase-promoting complex subunit 4 WD40 domain-containing protein</fullName>
    </recommendedName>
</protein>
<evidence type="ECO:0008006" key="3">
    <source>
        <dbReference type="Google" id="ProtNLM"/>
    </source>
</evidence>
<keyword evidence="2" id="KW-1185">Reference proteome</keyword>
<feature type="non-terminal residue" evidence="1">
    <location>
        <position position="1"/>
    </location>
</feature>
<dbReference type="InterPro" id="IPR001680">
    <property type="entry name" value="WD40_rpt"/>
</dbReference>
<dbReference type="Gene3D" id="2.130.10.10">
    <property type="entry name" value="YVTN repeat-like/Quinoprotein amine dehydrogenase"/>
    <property type="match status" value="2"/>
</dbReference>
<dbReference type="InterPro" id="IPR051150">
    <property type="entry name" value="SWT21/TCAB1_mRNA_Telomere"/>
</dbReference>
<dbReference type="KEGG" id="aaf:AURANDRAFT_12250"/>
<dbReference type="InParanoid" id="F0YF20"/>
<dbReference type="SUPFAM" id="SSF50978">
    <property type="entry name" value="WD40 repeat-like"/>
    <property type="match status" value="1"/>
</dbReference>